<accession>A0A1Y0SXQ7</accession>
<proteinExistence type="predicted"/>
<sequence length="116" mass="13682">MSEETIRLQNLREICHYVILRDLKMGEDLRDRVVALNETLKRTYPVDTRFGFMLSNDHSLINITPEQIRPASEQMYFHCFRMGPDNIITEEVVAFWLVDFRLGVIDDQSANIYTLQ</sequence>
<evidence type="ECO:0000313" key="2">
    <source>
        <dbReference type="Proteomes" id="UP000224829"/>
    </source>
</evidence>
<keyword evidence="2" id="KW-1185">Reference proteome</keyword>
<dbReference type="EMBL" id="MF063068">
    <property type="protein sequence ID" value="ARV77404.1"/>
    <property type="molecule type" value="Genomic_DNA"/>
</dbReference>
<reference evidence="1 2" key="1">
    <citation type="submission" date="2017-05" db="EMBL/GenBank/DDBJ databases">
        <authorList>
            <person name="Song R."/>
            <person name="Chenine A.L."/>
            <person name="Ruprecht R.M."/>
        </authorList>
    </citation>
    <scope>NUCLEOTIDE SEQUENCE [LARGE SCALE GENOMIC DNA]</scope>
</reference>
<gene>
    <name evidence="1" type="ORF">NOXIFER_239</name>
</gene>
<dbReference type="Proteomes" id="UP000224829">
    <property type="component" value="Segment"/>
</dbReference>
<organism evidence="1 2">
    <name type="scientific">Pseudomonas phage Noxifer</name>
    <dbReference type="NCBI Taxonomy" id="2006684"/>
    <lineage>
        <taxon>Viruses</taxon>
        <taxon>Duplodnaviria</taxon>
        <taxon>Heunggongvirae</taxon>
        <taxon>Uroviricota</taxon>
        <taxon>Caudoviricetes</taxon>
        <taxon>Chimalliviridae</taxon>
        <taxon>Noxifervirus</taxon>
        <taxon>Noxifervirus noxifer</taxon>
    </lineage>
</organism>
<protein>
    <submittedName>
        <fullName evidence="1">Uncharacterized protein</fullName>
    </submittedName>
</protein>
<evidence type="ECO:0000313" key="1">
    <source>
        <dbReference type="EMBL" id="ARV77404.1"/>
    </source>
</evidence>
<name>A0A1Y0SXQ7_9CAUD</name>